<proteinExistence type="predicted"/>
<accession>A0AAD7FZI6</accession>
<dbReference type="Proteomes" id="UP001221142">
    <property type="component" value="Unassembled WGS sequence"/>
</dbReference>
<evidence type="ECO:0000313" key="2">
    <source>
        <dbReference type="Proteomes" id="UP001221142"/>
    </source>
</evidence>
<name>A0AAD7FZI6_9AGAR</name>
<keyword evidence="2" id="KW-1185">Reference proteome</keyword>
<gene>
    <name evidence="1" type="ORF">FB45DRAFT_1051311</name>
</gene>
<dbReference type="AlphaFoldDB" id="A0AAD7FZI6"/>
<dbReference type="EMBL" id="JARKIF010000002">
    <property type="protein sequence ID" value="KAJ7646668.1"/>
    <property type="molecule type" value="Genomic_DNA"/>
</dbReference>
<sequence length="357" mass="40162">MTWDIPPEIYAIICNELQGTGTLVTLCSTSRLFRDQAQHILYRSVDLRGLRTIKSWALSVSRNPHLAARVQSLVIHFPNQMLDQADGTKIKLALNKCVNLKDLEVASADFAPTCTSKHVWIIDDCPFRLHTFRNTYFRTGDTWMGKFWEAQTEIRVVAFRSGGLVPRSTLPNLLAVRAPQVSGIPLDRPLQRVYTSFNNDISQLARYSKSLRTVNLERMWDRDNLTFMRVIEILAGSLPLLCHLWLVERSKYFRGVGSDCERAPTTALQRLSQLEDFVLHARSVTSFKEGNDGLYLMTDSTGLEALGLAIMAACPSLRRVNLGGEVARDVELTCVLTRSTNGGIWTEHGAQRSAGHR</sequence>
<protein>
    <submittedName>
        <fullName evidence="1">Uncharacterized protein</fullName>
    </submittedName>
</protein>
<evidence type="ECO:0000313" key="1">
    <source>
        <dbReference type="EMBL" id="KAJ7646668.1"/>
    </source>
</evidence>
<reference evidence="1" key="1">
    <citation type="submission" date="2023-03" db="EMBL/GenBank/DDBJ databases">
        <title>Massive genome expansion in bonnet fungi (Mycena s.s.) driven by repeated elements and novel gene families across ecological guilds.</title>
        <authorList>
            <consortium name="Lawrence Berkeley National Laboratory"/>
            <person name="Harder C.B."/>
            <person name="Miyauchi S."/>
            <person name="Viragh M."/>
            <person name="Kuo A."/>
            <person name="Thoen E."/>
            <person name="Andreopoulos B."/>
            <person name="Lu D."/>
            <person name="Skrede I."/>
            <person name="Drula E."/>
            <person name="Henrissat B."/>
            <person name="Morin E."/>
            <person name="Kohler A."/>
            <person name="Barry K."/>
            <person name="LaButti K."/>
            <person name="Morin E."/>
            <person name="Salamov A."/>
            <person name="Lipzen A."/>
            <person name="Mereny Z."/>
            <person name="Hegedus B."/>
            <person name="Baldrian P."/>
            <person name="Stursova M."/>
            <person name="Weitz H."/>
            <person name="Taylor A."/>
            <person name="Grigoriev I.V."/>
            <person name="Nagy L.G."/>
            <person name="Martin F."/>
            <person name="Kauserud H."/>
        </authorList>
    </citation>
    <scope>NUCLEOTIDE SEQUENCE</scope>
    <source>
        <strain evidence="1">9284</strain>
    </source>
</reference>
<organism evidence="1 2">
    <name type="scientific">Roridomyces roridus</name>
    <dbReference type="NCBI Taxonomy" id="1738132"/>
    <lineage>
        <taxon>Eukaryota</taxon>
        <taxon>Fungi</taxon>
        <taxon>Dikarya</taxon>
        <taxon>Basidiomycota</taxon>
        <taxon>Agaricomycotina</taxon>
        <taxon>Agaricomycetes</taxon>
        <taxon>Agaricomycetidae</taxon>
        <taxon>Agaricales</taxon>
        <taxon>Marasmiineae</taxon>
        <taxon>Mycenaceae</taxon>
        <taxon>Roridomyces</taxon>
    </lineage>
</organism>
<comment type="caution">
    <text evidence="1">The sequence shown here is derived from an EMBL/GenBank/DDBJ whole genome shotgun (WGS) entry which is preliminary data.</text>
</comment>